<dbReference type="PANTHER" id="PTHR33164:SF43">
    <property type="entry name" value="HTH-TYPE TRANSCRIPTIONAL REPRESSOR YETL"/>
    <property type="match status" value="1"/>
</dbReference>
<sequence>MNVMKTQTDSVSDTDLEVAMRVGIAWRELRRGGVASNVRDVIYGVGGSAIEPGQMDALDLLVTVPSCRMSELAEYLHIDPSSATRAVQRLVKDNLVEHGAHEGDGRVVYIAASERGRRIHGEVAARRRTILLRVLSDFSEDERQQFAELFERFTTSIDTAVTETIRKRRHH</sequence>
<feature type="domain" description="HTH marR-type" evidence="1">
    <location>
        <begin position="15"/>
        <end position="155"/>
    </location>
</feature>
<dbReference type="PANTHER" id="PTHR33164">
    <property type="entry name" value="TRANSCRIPTIONAL REGULATOR, MARR FAMILY"/>
    <property type="match status" value="1"/>
</dbReference>
<reference evidence="2" key="1">
    <citation type="submission" date="2020-05" db="EMBL/GenBank/DDBJ databases">
        <authorList>
            <person name="Chiriac C."/>
            <person name="Salcher M."/>
            <person name="Ghai R."/>
            <person name="Kavagutti S V."/>
        </authorList>
    </citation>
    <scope>NUCLEOTIDE SEQUENCE</scope>
</reference>
<organism evidence="2">
    <name type="scientific">freshwater metagenome</name>
    <dbReference type="NCBI Taxonomy" id="449393"/>
    <lineage>
        <taxon>unclassified sequences</taxon>
        <taxon>metagenomes</taxon>
        <taxon>ecological metagenomes</taxon>
    </lineage>
</organism>
<dbReference type="Gene3D" id="1.10.10.10">
    <property type="entry name" value="Winged helix-like DNA-binding domain superfamily/Winged helix DNA-binding domain"/>
    <property type="match status" value="1"/>
</dbReference>
<protein>
    <submittedName>
        <fullName evidence="2">Unannotated protein</fullName>
    </submittedName>
</protein>
<dbReference type="GO" id="GO:0003700">
    <property type="term" value="F:DNA-binding transcription factor activity"/>
    <property type="evidence" value="ECO:0007669"/>
    <property type="project" value="InterPro"/>
</dbReference>
<dbReference type="SUPFAM" id="SSF46785">
    <property type="entry name" value="Winged helix' DNA-binding domain"/>
    <property type="match status" value="1"/>
</dbReference>
<accession>A0A6J6D1B6</accession>
<dbReference type="PROSITE" id="PS50995">
    <property type="entry name" value="HTH_MARR_2"/>
    <property type="match status" value="1"/>
</dbReference>
<dbReference type="EMBL" id="CAEZTI010000016">
    <property type="protein sequence ID" value="CAB4557630.1"/>
    <property type="molecule type" value="Genomic_DNA"/>
</dbReference>
<dbReference type="PRINTS" id="PR00598">
    <property type="entry name" value="HTHMARR"/>
</dbReference>
<gene>
    <name evidence="2" type="ORF">UFOPK1619_00166</name>
</gene>
<dbReference type="InterPro" id="IPR039422">
    <property type="entry name" value="MarR/SlyA-like"/>
</dbReference>
<dbReference type="SMART" id="SM00347">
    <property type="entry name" value="HTH_MARR"/>
    <property type="match status" value="1"/>
</dbReference>
<dbReference type="AlphaFoldDB" id="A0A6J6D1B6"/>
<dbReference type="InterPro" id="IPR036390">
    <property type="entry name" value="WH_DNA-bd_sf"/>
</dbReference>
<evidence type="ECO:0000313" key="2">
    <source>
        <dbReference type="EMBL" id="CAB4557630.1"/>
    </source>
</evidence>
<evidence type="ECO:0000259" key="1">
    <source>
        <dbReference type="PROSITE" id="PS50995"/>
    </source>
</evidence>
<dbReference type="GO" id="GO:0006950">
    <property type="term" value="P:response to stress"/>
    <property type="evidence" value="ECO:0007669"/>
    <property type="project" value="TreeGrafter"/>
</dbReference>
<dbReference type="Pfam" id="PF12802">
    <property type="entry name" value="MarR_2"/>
    <property type="match status" value="1"/>
</dbReference>
<proteinExistence type="predicted"/>
<name>A0A6J6D1B6_9ZZZZ</name>
<dbReference type="InterPro" id="IPR000835">
    <property type="entry name" value="HTH_MarR-typ"/>
</dbReference>
<dbReference type="InterPro" id="IPR036388">
    <property type="entry name" value="WH-like_DNA-bd_sf"/>
</dbReference>